<dbReference type="InterPro" id="IPR009492">
    <property type="entry name" value="TniQ"/>
</dbReference>
<feature type="domain" description="TniQ" evidence="1">
    <location>
        <begin position="3"/>
        <end position="104"/>
    </location>
</feature>
<evidence type="ECO:0000313" key="2">
    <source>
        <dbReference type="EMBL" id="SFV31734.1"/>
    </source>
</evidence>
<dbReference type="STRING" id="429728.SAMN05216456_1440"/>
<dbReference type="Pfam" id="PF06527">
    <property type="entry name" value="TniQ"/>
    <property type="match status" value="1"/>
</dbReference>
<proteinExistence type="predicted"/>
<sequence>MVRATASNGWPSQKAFRRRIGALKSERKLDPALMARAFGCDSSEFGHFADEWVFSHVVSFAGHHFRTDEIDGKRRRICPTCCAGLQSARFEWELPQITQCPDHGPLTGSCACGNPLTWSDRHMWVCNDCPAPIWELPPAPMAGPSDLPFERYFLGRLGRSVPVPCPILDALPLPMAADVAEAIGGVLEIGYALSLPDVIDDERARRRERGYRSLAAGDVGRAFSPAVDEFRARTGNISPKQPIASLGFIAGIPALHARGGEKLNDLLCAGLGRVLGYPVHDLWRTDYLDGEWCAGDLGISMAQLIAKLRDGGWMSKCPTDADRLFVPVDVVWLLRRAAG</sequence>
<protein>
    <submittedName>
        <fullName evidence="2">TniQ protein</fullName>
    </submittedName>
</protein>
<evidence type="ECO:0000259" key="1">
    <source>
        <dbReference type="Pfam" id="PF06527"/>
    </source>
</evidence>
<gene>
    <name evidence="2" type="ORF">SAMN05216456_1440</name>
</gene>
<accession>A0A1I7NAN1</accession>
<name>A0A1I7NAN1_9HYPH</name>
<dbReference type="AlphaFoldDB" id="A0A1I7NAN1"/>
<evidence type="ECO:0000313" key="3">
    <source>
        <dbReference type="Proteomes" id="UP000199074"/>
    </source>
</evidence>
<dbReference type="EMBL" id="FPCK01000001">
    <property type="protein sequence ID" value="SFV31734.1"/>
    <property type="molecule type" value="Genomic_DNA"/>
</dbReference>
<keyword evidence="3" id="KW-1185">Reference proteome</keyword>
<dbReference type="Proteomes" id="UP000199074">
    <property type="component" value="Unassembled WGS sequence"/>
</dbReference>
<reference evidence="2 3" key="1">
    <citation type="submission" date="2016-10" db="EMBL/GenBank/DDBJ databases">
        <authorList>
            <person name="de Groot N.N."/>
        </authorList>
    </citation>
    <scope>NUCLEOTIDE SEQUENCE [LARGE SCALE GENOMIC DNA]</scope>
    <source>
        <strain evidence="2 3">IPL20</strain>
    </source>
</reference>
<organism evidence="2 3">
    <name type="scientific">Devosia crocina</name>
    <dbReference type="NCBI Taxonomy" id="429728"/>
    <lineage>
        <taxon>Bacteria</taxon>
        <taxon>Pseudomonadati</taxon>
        <taxon>Pseudomonadota</taxon>
        <taxon>Alphaproteobacteria</taxon>
        <taxon>Hyphomicrobiales</taxon>
        <taxon>Devosiaceae</taxon>
        <taxon>Devosia</taxon>
    </lineage>
</organism>